<dbReference type="InterPro" id="IPR005618">
    <property type="entry name" value="OMPW"/>
</dbReference>
<evidence type="ECO:0000313" key="3">
    <source>
        <dbReference type="Proteomes" id="UP000033618"/>
    </source>
</evidence>
<dbReference type="EMBL" id="LAQU01000022">
    <property type="protein sequence ID" value="KKB62296.1"/>
    <property type="molecule type" value="Genomic_DNA"/>
</dbReference>
<dbReference type="GO" id="GO:0009279">
    <property type="term" value="C:cell outer membrane"/>
    <property type="evidence" value="ECO:0007669"/>
    <property type="project" value="UniProtKB-SubCell"/>
</dbReference>
<dbReference type="SUPFAM" id="SSF56925">
    <property type="entry name" value="OMPA-like"/>
    <property type="match status" value="1"/>
</dbReference>
<evidence type="ECO:0008006" key="4">
    <source>
        <dbReference type="Google" id="ProtNLM"/>
    </source>
</evidence>
<dbReference type="InterPro" id="IPR011250">
    <property type="entry name" value="OMP/PagP_B-barrel"/>
</dbReference>
<reference evidence="2 3" key="1">
    <citation type="submission" date="2015-03" db="EMBL/GenBank/DDBJ databases">
        <title>Draft Genome Sequence of Burkholderia andropogonis type strain ICMP2807, isolated from Sorghum bicolor.</title>
        <authorList>
            <person name="Lopes-Santos L."/>
            <person name="Castro D.B."/>
            <person name="Ottoboni L.M."/>
            <person name="Park D."/>
            <person name="Weirc B.S."/>
            <person name="Destefano S.A."/>
        </authorList>
    </citation>
    <scope>NUCLEOTIDE SEQUENCE [LARGE SCALE GENOMIC DNA]</scope>
    <source>
        <strain evidence="2 3">ICMP2807</strain>
    </source>
</reference>
<dbReference type="PATRIC" id="fig|28092.6.peg.4316"/>
<dbReference type="Pfam" id="PF03922">
    <property type="entry name" value="OmpW"/>
    <property type="match status" value="1"/>
</dbReference>
<protein>
    <recommendedName>
        <fullName evidence="4">OmpW family protein</fullName>
    </recommendedName>
</protein>
<evidence type="ECO:0000313" key="2">
    <source>
        <dbReference type="EMBL" id="KKB62296.1"/>
    </source>
</evidence>
<accession>A0A0F5JWQ6</accession>
<dbReference type="AlphaFoldDB" id="A0A0F5JWQ6"/>
<comment type="caution">
    <text evidence="2">The sequence shown here is derived from an EMBL/GenBank/DDBJ whole genome shotgun (WGS) entry which is preliminary data.</text>
</comment>
<dbReference type="PANTHER" id="PTHR36920:SF1">
    <property type="entry name" value="OUTER MEMBRANE PROTEIN W"/>
    <property type="match status" value="1"/>
</dbReference>
<name>A0A0F5JWQ6_9BURK</name>
<evidence type="ECO:0000256" key="1">
    <source>
        <dbReference type="ARBA" id="ARBA00004442"/>
    </source>
</evidence>
<dbReference type="Proteomes" id="UP000033618">
    <property type="component" value="Unassembled WGS sequence"/>
</dbReference>
<gene>
    <name evidence="2" type="ORF">WM40_18380</name>
</gene>
<comment type="subcellular location">
    <subcellularLocation>
        <location evidence="1">Cell outer membrane</location>
    </subcellularLocation>
</comment>
<proteinExistence type="predicted"/>
<keyword evidence="3" id="KW-1185">Reference proteome</keyword>
<organism evidence="2 3">
    <name type="scientific">Robbsia andropogonis</name>
    <dbReference type="NCBI Taxonomy" id="28092"/>
    <lineage>
        <taxon>Bacteria</taxon>
        <taxon>Pseudomonadati</taxon>
        <taxon>Pseudomonadota</taxon>
        <taxon>Betaproteobacteria</taxon>
        <taxon>Burkholderiales</taxon>
        <taxon>Burkholderiaceae</taxon>
        <taxon>Robbsia</taxon>
    </lineage>
</organism>
<dbReference type="Gene3D" id="2.40.160.20">
    <property type="match status" value="1"/>
</dbReference>
<sequence length="252" mass="26553">MIGSVAIGATLIVGALQQAQAQKAGDLIIGTGWLHVAPQVSTGPMNTNGNLATPLGPMPFSRSDGAATAGVSAANTIGLTATYFITDHIAAETVAGLPPKFNINGTGTNTPFGKIGSARMWSPTLLLKYYFRQPTAKLRPFIGVGVTYVWFTGAQITNGEFSRTKLYGDTSVHASRGFAPVFNAGLSYNVDKNWFVGASISYIPLASTLTMNTPNMRNVPTPSGARVSGSSTTTVRARLNPIVTYVNIGYRF</sequence>
<dbReference type="GO" id="GO:0055085">
    <property type="term" value="P:transmembrane transport"/>
    <property type="evidence" value="ECO:0007669"/>
    <property type="project" value="TreeGrafter"/>
</dbReference>
<dbReference type="STRING" id="28092.WM40_18380"/>
<dbReference type="PANTHER" id="PTHR36920">
    <property type="match status" value="1"/>
</dbReference>